<dbReference type="OrthoDB" id="2934196at2"/>
<protein>
    <submittedName>
        <fullName evidence="2">Helix-turn-helix domain-containing protein</fullName>
    </submittedName>
</protein>
<dbReference type="EMBL" id="NSJZ01000038">
    <property type="protein sequence ID" value="PAU95030.1"/>
    <property type="molecule type" value="Genomic_DNA"/>
</dbReference>
<sequence>MTRAELIDRRPHRGTWLQTERAAHEAWARLIDKSPLAAKIMHVLTARVGNHNAAVISQKNLARLAHASERGVRDALRVLEADRWLEMRQIGGRGTVNAYVLNDRVVWSGKRDGIRYSLFSAAVVVSDDEQPDAAELEHQEPLRRVPTLHPGERQLPGGPGLPPVSQPFFEGMEPDLPALDRQETEGADPQ</sequence>
<keyword evidence="3" id="KW-1185">Reference proteome</keyword>
<proteinExistence type="predicted"/>
<organism evidence="2 3">
    <name type="scientific">Paracoccus salipaludis</name>
    <dbReference type="NCBI Taxonomy" id="2032623"/>
    <lineage>
        <taxon>Bacteria</taxon>
        <taxon>Pseudomonadati</taxon>
        <taxon>Pseudomonadota</taxon>
        <taxon>Alphaproteobacteria</taxon>
        <taxon>Rhodobacterales</taxon>
        <taxon>Paracoccaceae</taxon>
        <taxon>Paracoccus</taxon>
    </lineage>
</organism>
<accession>A0A2A2GCX9</accession>
<evidence type="ECO:0000313" key="3">
    <source>
        <dbReference type="Proteomes" id="UP000218023"/>
    </source>
</evidence>
<evidence type="ECO:0000313" key="2">
    <source>
        <dbReference type="EMBL" id="PAU95030.1"/>
    </source>
</evidence>
<dbReference type="AlphaFoldDB" id="A0A2A2GCX9"/>
<evidence type="ECO:0000256" key="1">
    <source>
        <dbReference type="SAM" id="MobiDB-lite"/>
    </source>
</evidence>
<reference evidence="2 3" key="1">
    <citation type="submission" date="2017-09" db="EMBL/GenBank/DDBJ databases">
        <title>Paracoccus alkalisoli sp. nov., isolated from saline alkaline soil.</title>
        <authorList>
            <person name="Dong X."/>
            <person name="Zhang G."/>
        </authorList>
    </citation>
    <scope>NUCLEOTIDE SEQUENCE [LARGE SCALE GENOMIC DNA]</scope>
    <source>
        <strain evidence="2 3">WN007</strain>
    </source>
</reference>
<name>A0A2A2GCX9_9RHOB</name>
<feature type="region of interest" description="Disordered" evidence="1">
    <location>
        <begin position="130"/>
        <end position="190"/>
    </location>
</feature>
<comment type="caution">
    <text evidence="2">The sequence shown here is derived from an EMBL/GenBank/DDBJ whole genome shotgun (WGS) entry which is preliminary data.</text>
</comment>
<dbReference type="Proteomes" id="UP000218023">
    <property type="component" value="Unassembled WGS sequence"/>
</dbReference>
<gene>
    <name evidence="2" type="ORF">CK240_16870</name>
</gene>